<keyword evidence="4" id="KW-1185">Reference proteome</keyword>
<reference evidence="4" key="3">
    <citation type="journal article" date="2014" name="Genetics">
        <title>Maintaining two mating types: Structure of the mating type locus and its role in heterokaryosis in Podospora anserina.</title>
        <authorList>
            <person name="Grognet P."/>
            <person name="Bidard F."/>
            <person name="Kuchly C."/>
            <person name="Tong L.C.H."/>
            <person name="Coppin E."/>
            <person name="Benkhali J.A."/>
            <person name="Couloux A."/>
            <person name="Wincker P."/>
            <person name="Debuchy R."/>
            <person name="Silar P."/>
        </authorList>
    </citation>
    <scope>GENOME REANNOTATION</scope>
    <source>
        <strain evidence="4">S / ATCC MYA-4624 / DSM 980 / FGSC 10383</strain>
    </source>
</reference>
<evidence type="ECO:0000313" key="4">
    <source>
        <dbReference type="Proteomes" id="UP000001197"/>
    </source>
</evidence>
<name>B2AYQ0_PODAN</name>
<dbReference type="AlphaFoldDB" id="B2AYQ0"/>
<dbReference type="EMBL" id="FO904936">
    <property type="protein sequence ID" value="CDP23541.1"/>
    <property type="molecule type" value="Genomic_DNA"/>
</dbReference>
<sequence length="47" mass="5162">MTPAVADRLGVKPRQSGPTGWRPFIQPWSLWARPGDDGMRGELVTAV</sequence>
<dbReference type="GeneID" id="6192905"/>
<dbReference type="RefSeq" id="XP_001908851.1">
    <property type="nucleotide sequence ID" value="XM_001908816.1"/>
</dbReference>
<reference evidence="2" key="2">
    <citation type="submission" date="2008-07" db="EMBL/GenBank/DDBJ databases">
        <authorList>
            <person name="Genoscope - CEA"/>
        </authorList>
    </citation>
    <scope>NUCLEOTIDE SEQUENCE</scope>
    <source>
        <strain evidence="2">S mat+</strain>
    </source>
</reference>
<reference evidence="2 4" key="1">
    <citation type="journal article" date="2008" name="Genome Biol.">
        <title>The genome sequence of the model ascomycete fungus Podospora anserina.</title>
        <authorList>
            <person name="Espagne E."/>
            <person name="Lespinet O."/>
            <person name="Malagnac F."/>
            <person name="Da Silva C."/>
            <person name="Jaillon O."/>
            <person name="Porcel B.M."/>
            <person name="Couloux A."/>
            <person name="Aury J.-M."/>
            <person name="Segurens B."/>
            <person name="Poulain J."/>
            <person name="Anthouard V."/>
            <person name="Grossetete S."/>
            <person name="Khalili H."/>
            <person name="Coppin E."/>
            <person name="Dequard-Chablat M."/>
            <person name="Picard M."/>
            <person name="Contamine V."/>
            <person name="Arnaise S."/>
            <person name="Bourdais A."/>
            <person name="Berteaux-Lecellier V."/>
            <person name="Gautheret D."/>
            <person name="de Vries R.P."/>
            <person name="Battaglia E."/>
            <person name="Coutinho P.M."/>
            <person name="Danchin E.G.J."/>
            <person name="Henrissat B."/>
            <person name="El Khoury R."/>
            <person name="Sainsard-Chanet A."/>
            <person name="Boivin A."/>
            <person name="Pinan-Lucarre B."/>
            <person name="Sellem C.H."/>
            <person name="Debuchy R."/>
            <person name="Wincker P."/>
            <person name="Weissenbach J."/>
            <person name="Silar P."/>
        </authorList>
    </citation>
    <scope>NUCLEOTIDE SEQUENCE [LARGE SCALE GENOMIC DNA]</scope>
    <source>
        <strain evidence="4">S / ATCC MYA-4624 / DSM 980 / FGSC 10383</strain>
        <strain evidence="2">S mat+</strain>
    </source>
</reference>
<evidence type="ECO:0000256" key="1">
    <source>
        <dbReference type="SAM" id="MobiDB-lite"/>
    </source>
</evidence>
<dbReference type="KEGG" id="pan:PODANSg5886"/>
<accession>B2AYQ0</accession>
<evidence type="ECO:0000313" key="3">
    <source>
        <dbReference type="EMBL" id="CDP23541.1"/>
    </source>
</evidence>
<gene>
    <name evidence="2" type="ORF">PODANS_1_11840</name>
</gene>
<reference evidence="3" key="4">
    <citation type="submission" date="2015-04" db="EMBL/GenBank/DDBJ databases">
        <title>Maintaining two mating types: Structure of the mating type locus and its role in heterokaryosis in Podospora anserina.</title>
        <authorList>
            <person name="Grognet P."/>
            <person name="Bidard F."/>
            <person name="Kuchly C."/>
            <person name="Chan Ho Tong L."/>
            <person name="Coppin E."/>
            <person name="Ait Benkhali J."/>
            <person name="Couloux A."/>
            <person name="Wincker P."/>
            <person name="Debuchy R."/>
            <person name="Silar P."/>
        </authorList>
    </citation>
    <scope>NUCLEOTIDE SEQUENCE</scope>
</reference>
<dbReference type="VEuPathDB" id="FungiDB:PODANS_1_11840"/>
<proteinExistence type="predicted"/>
<evidence type="ECO:0000313" key="2">
    <source>
        <dbReference type="EMBL" id="CAP69524.1"/>
    </source>
</evidence>
<dbReference type="EMBL" id="CU633901">
    <property type="protein sequence ID" value="CAP69524.1"/>
    <property type="molecule type" value="Genomic_DNA"/>
</dbReference>
<feature type="region of interest" description="Disordered" evidence="1">
    <location>
        <begin position="1"/>
        <end position="20"/>
    </location>
</feature>
<organism evidence="2">
    <name type="scientific">Podospora anserina (strain S / ATCC MYA-4624 / DSM 980 / FGSC 10383)</name>
    <name type="common">Pleurage anserina</name>
    <dbReference type="NCBI Taxonomy" id="515849"/>
    <lineage>
        <taxon>Eukaryota</taxon>
        <taxon>Fungi</taxon>
        <taxon>Dikarya</taxon>
        <taxon>Ascomycota</taxon>
        <taxon>Pezizomycotina</taxon>
        <taxon>Sordariomycetes</taxon>
        <taxon>Sordariomycetidae</taxon>
        <taxon>Sordariales</taxon>
        <taxon>Podosporaceae</taxon>
        <taxon>Podospora</taxon>
        <taxon>Podospora anserina</taxon>
    </lineage>
</organism>
<protein>
    <submittedName>
        <fullName evidence="2">Podospora anserina S mat+ genomic DNA chromosome 1, supercontig 2</fullName>
    </submittedName>
</protein>
<dbReference type="HOGENOM" id="CLU_3175610_0_0_1"/>
<dbReference type="Proteomes" id="UP000001197">
    <property type="component" value="Chromosome 1"/>
</dbReference>